<accession>A0A9X0HL78</accession>
<comment type="caution">
    <text evidence="1">The sequence shown here is derived from an EMBL/GenBank/DDBJ whole genome shotgun (WGS) entry which is preliminary data.</text>
</comment>
<reference evidence="1 2" key="1">
    <citation type="submission" date="2015-11" db="EMBL/GenBank/DDBJ databases">
        <title>Solirubrum puertoriconensis gen. nov. an environmental bacteria isolated in Puerto Rico.</title>
        <authorList>
            <person name="Cuebas-Irizarry M.F."/>
            <person name="Montalvo-Rodriguez R."/>
        </authorList>
    </citation>
    <scope>NUCLEOTIDE SEQUENCE [LARGE SCALE GENOMIC DNA]</scope>
    <source>
        <strain evidence="1 2">MC1A</strain>
    </source>
</reference>
<organism evidence="1 2">
    <name type="scientific">Solirubrum puertoriconensis</name>
    <dbReference type="NCBI Taxonomy" id="1751427"/>
    <lineage>
        <taxon>Bacteria</taxon>
        <taxon>Pseudomonadati</taxon>
        <taxon>Bacteroidota</taxon>
        <taxon>Cytophagia</taxon>
        <taxon>Cytophagales</taxon>
    </lineage>
</organism>
<proteinExistence type="predicted"/>
<sequence>MLVLGIAAPRAHAQTPTDTARVLILSPVVGEVIDAQEKATYGLFPYYSTDSFAEGRLYQALRPDSTVTLLTRFRDGNTRRRIISAQELQTARAAVARPVTSPAQVGVQKPTATQTDSIGTMYAVELISGSSFMGTLVASRSAELEFATKDLGRLTVQRNNIRNMQPLTVGQAGRGWEPVGNGTRIFFAPTGRMLRKGEGYVQDIDIFLIGANYGITDNISIGALVPIIPGAGLSFVALTPKVGVPVTEKLNLAAGLLFATGFGASGGIAYGAGTYGTADQNATLGVGYLFAEGEVESSPVILVGGATRVSRRVSLLNETYIFSGGLGGLAGIRVAAARLSGSLGFLYATELGGIYPAYLEAAYRFGKVK</sequence>
<dbReference type="EMBL" id="LNAL01000006">
    <property type="protein sequence ID" value="KUG07961.1"/>
    <property type="molecule type" value="Genomic_DNA"/>
</dbReference>
<gene>
    <name evidence="1" type="ORF">ASU33_07050</name>
</gene>
<name>A0A9X0HL78_SOLP1</name>
<dbReference type="AlphaFoldDB" id="A0A9X0HL78"/>
<keyword evidence="2" id="KW-1185">Reference proteome</keyword>
<evidence type="ECO:0000313" key="2">
    <source>
        <dbReference type="Proteomes" id="UP000054223"/>
    </source>
</evidence>
<evidence type="ECO:0000313" key="1">
    <source>
        <dbReference type="EMBL" id="KUG07961.1"/>
    </source>
</evidence>
<protein>
    <submittedName>
        <fullName evidence="1">Uncharacterized protein</fullName>
    </submittedName>
</protein>
<dbReference type="Proteomes" id="UP000054223">
    <property type="component" value="Unassembled WGS sequence"/>
</dbReference>